<evidence type="ECO:0000256" key="1">
    <source>
        <dbReference type="HAMAP-Rule" id="MF_01408"/>
    </source>
</evidence>
<dbReference type="InterPro" id="IPR003669">
    <property type="entry name" value="Thymidylate_synthase_ThyX"/>
</dbReference>
<proteinExistence type="inferred from homology"/>
<keyword evidence="1 2" id="KW-0808">Transferase</keyword>
<dbReference type="GO" id="GO:0070402">
    <property type="term" value="F:NADPH binding"/>
    <property type="evidence" value="ECO:0007669"/>
    <property type="project" value="TreeGrafter"/>
</dbReference>
<dbReference type="GO" id="GO:0006235">
    <property type="term" value="P:dTTP biosynthetic process"/>
    <property type="evidence" value="ECO:0007669"/>
    <property type="project" value="UniProtKB-UniRule"/>
</dbReference>
<feature type="binding site" evidence="1">
    <location>
        <position position="179"/>
    </location>
    <ligand>
        <name>FAD</name>
        <dbReference type="ChEBI" id="CHEBI:57692"/>
        <note>ligand shared between neighboring subunits</note>
    </ligand>
</feature>
<feature type="binding site" evidence="1">
    <location>
        <begin position="92"/>
        <end position="95"/>
    </location>
    <ligand>
        <name>dUMP</name>
        <dbReference type="ChEBI" id="CHEBI:246422"/>
        <note>ligand shared between dimeric partners</note>
    </ligand>
</feature>
<dbReference type="SUPFAM" id="SSF69796">
    <property type="entry name" value="Thymidylate synthase-complementing protein Thy1"/>
    <property type="match status" value="1"/>
</dbReference>
<name>A0A7V7BXD6_9BACT</name>
<dbReference type="PROSITE" id="PS51331">
    <property type="entry name" value="THYX"/>
    <property type="match status" value="1"/>
</dbReference>
<comment type="similarity">
    <text evidence="1">Belongs to the thymidylate synthase ThyX family.</text>
</comment>
<dbReference type="NCBIfam" id="TIGR02170">
    <property type="entry name" value="thyX"/>
    <property type="match status" value="1"/>
</dbReference>
<comment type="catalytic activity">
    <reaction evidence="1">
        <text>dUMP + (6R)-5,10-methylene-5,6,7,8-tetrahydrofolate + NADPH + H(+) = dTMP + (6S)-5,6,7,8-tetrahydrofolate + NADP(+)</text>
        <dbReference type="Rhea" id="RHEA:29043"/>
        <dbReference type="ChEBI" id="CHEBI:15378"/>
        <dbReference type="ChEBI" id="CHEBI:15636"/>
        <dbReference type="ChEBI" id="CHEBI:57453"/>
        <dbReference type="ChEBI" id="CHEBI:57783"/>
        <dbReference type="ChEBI" id="CHEBI:58349"/>
        <dbReference type="ChEBI" id="CHEBI:63528"/>
        <dbReference type="ChEBI" id="CHEBI:246422"/>
        <dbReference type="EC" id="2.1.1.148"/>
    </reaction>
</comment>
<dbReference type="UniPathway" id="UPA00575"/>
<comment type="subunit">
    <text evidence="1">Homotetramer.</text>
</comment>
<organism evidence="2 3">
    <name type="scientific">Acetomicrobium hydrogeniformans</name>
    <dbReference type="NCBI Taxonomy" id="649746"/>
    <lineage>
        <taxon>Bacteria</taxon>
        <taxon>Thermotogati</taxon>
        <taxon>Synergistota</taxon>
        <taxon>Synergistia</taxon>
        <taxon>Synergistales</taxon>
        <taxon>Acetomicrobiaceae</taxon>
        <taxon>Acetomicrobium</taxon>
    </lineage>
</organism>
<gene>
    <name evidence="1" type="primary">thyX</name>
    <name evidence="2" type="ORF">GX397_00645</name>
</gene>
<dbReference type="InterPro" id="IPR036098">
    <property type="entry name" value="Thymidylate_synthase_ThyX_sf"/>
</dbReference>
<keyword evidence="1 2" id="KW-0489">Methyltransferase</keyword>
<sequence length="243" mass="27503">MQERITYSRTMESSVRVKLLTFTPMPDDVVAAAARLCYSPSTAEDLVVEFREGKRQSGLFIRKLINSGHLSPLEHASFTFAVDGISRACSHQLVRHRIASYSQQSQRYVSMDEARYILPDSVKVDARALSIFKEAIRYAHEAYKSLVESGIPLEDARYLLPNAWETRIVVTMNARELHHFFSLRLCKRAQWEIRRLAKLMLTEVRGVAGGIFDIAGPSCITKGKCEEVNPCGEPYGSMEELLN</sequence>
<evidence type="ECO:0000313" key="3">
    <source>
        <dbReference type="Proteomes" id="UP000525027"/>
    </source>
</evidence>
<protein>
    <recommendedName>
        <fullName evidence="1">Flavin-dependent thymidylate synthase</fullName>
        <shortName evidence="1">FDTS</shortName>
        <ecNumber evidence="1">2.1.1.148</ecNumber>
    </recommendedName>
    <alternativeName>
        <fullName evidence="1">FAD-dependent thymidylate synthase</fullName>
    </alternativeName>
    <alternativeName>
        <fullName evidence="1">Thymidylate synthase ThyX</fullName>
        <shortName evidence="1">TS</shortName>
        <shortName evidence="1">TSase</shortName>
    </alternativeName>
</protein>
<feature type="binding site" evidence="1">
    <location>
        <position position="103"/>
    </location>
    <ligand>
        <name>FAD</name>
        <dbReference type="ChEBI" id="CHEBI:57692"/>
        <note>ligand shared between neighboring subunits</note>
    </ligand>
</feature>
<feature type="binding site" evidence="1">
    <location>
        <begin position="95"/>
        <end position="97"/>
    </location>
    <ligand>
        <name>FAD</name>
        <dbReference type="ChEBI" id="CHEBI:57692"/>
        <note>ligand shared between neighboring subunits</note>
    </ligand>
</feature>
<dbReference type="CDD" id="cd20175">
    <property type="entry name" value="ThyX"/>
    <property type="match status" value="1"/>
</dbReference>
<comment type="cofactor">
    <cofactor evidence="1">
        <name>FAD</name>
        <dbReference type="ChEBI" id="CHEBI:57692"/>
    </cofactor>
    <text evidence="1">Binds 4 FAD per tetramer. Each FAD binding site is formed by three monomers.</text>
</comment>
<dbReference type="Gene3D" id="3.30.1360.170">
    <property type="match status" value="1"/>
</dbReference>
<dbReference type="Pfam" id="PF02511">
    <property type="entry name" value="Thy1"/>
    <property type="match status" value="1"/>
</dbReference>
<comment type="caution">
    <text evidence="2">The sequence shown here is derived from an EMBL/GenBank/DDBJ whole genome shotgun (WGS) entry which is preliminary data.</text>
</comment>
<feature type="binding site" evidence="1">
    <location>
        <position position="184"/>
    </location>
    <ligand>
        <name>dUMP</name>
        <dbReference type="ChEBI" id="CHEBI:246422"/>
        <note>ligand shared between dimeric partners</note>
    </ligand>
</feature>
<dbReference type="GO" id="GO:0050797">
    <property type="term" value="F:thymidylate synthase (FAD) activity"/>
    <property type="evidence" value="ECO:0007669"/>
    <property type="project" value="UniProtKB-UniRule"/>
</dbReference>
<dbReference type="AlphaFoldDB" id="A0A7V7BXD6"/>
<feature type="binding site" description="in other chain" evidence="1">
    <location>
        <begin position="103"/>
        <end position="107"/>
    </location>
    <ligand>
        <name>dUMP</name>
        <dbReference type="ChEBI" id="CHEBI:246422"/>
        <note>ligand shared between dimeric partners</note>
    </ligand>
</feature>
<evidence type="ECO:0000313" key="2">
    <source>
        <dbReference type="EMBL" id="HHZ03599.1"/>
    </source>
</evidence>
<dbReference type="GO" id="GO:0050660">
    <property type="term" value="F:flavin adenine dinucleotide binding"/>
    <property type="evidence" value="ECO:0007669"/>
    <property type="project" value="UniProtKB-UniRule"/>
</dbReference>
<comment type="function">
    <text evidence="1">Catalyzes the reductive methylation of 2'-deoxyuridine-5'-monophosphate (dUMP) to 2'-deoxythymidine-5'-monophosphate (dTMP) while utilizing 5,10-methylenetetrahydrofolate (mTHF) as the methyl donor, and NADPH and FADH(2) as the reductant.</text>
</comment>
<keyword evidence="1" id="KW-0545">Nucleotide biosynthesis</keyword>
<dbReference type="HAMAP" id="MF_01408">
    <property type="entry name" value="ThyX"/>
    <property type="match status" value="1"/>
</dbReference>
<dbReference type="EC" id="2.1.1.148" evidence="1"/>
<accession>A0A7V7BXD6</accession>
<dbReference type="PANTHER" id="PTHR34934:SF1">
    <property type="entry name" value="FLAVIN-DEPENDENT THYMIDYLATE SYNTHASE"/>
    <property type="match status" value="1"/>
</dbReference>
<feature type="binding site" description="in other chain" evidence="1">
    <location>
        <position position="157"/>
    </location>
    <ligand>
        <name>dUMP</name>
        <dbReference type="ChEBI" id="CHEBI:246422"/>
        <note>ligand shared between dimeric partners</note>
    </ligand>
</feature>
<dbReference type="PANTHER" id="PTHR34934">
    <property type="entry name" value="FLAVIN-DEPENDENT THYMIDYLATE SYNTHASE"/>
    <property type="match status" value="1"/>
</dbReference>
<dbReference type="GO" id="GO:0032259">
    <property type="term" value="P:methylation"/>
    <property type="evidence" value="ECO:0007669"/>
    <property type="project" value="UniProtKB-KW"/>
</dbReference>
<keyword evidence="1" id="KW-0274">FAD</keyword>
<keyword evidence="1" id="KW-0521">NADP</keyword>
<feature type="binding site" evidence="1">
    <location>
        <begin position="173"/>
        <end position="175"/>
    </location>
    <ligand>
        <name>FAD</name>
        <dbReference type="ChEBI" id="CHEBI:57692"/>
        <note>ligand shared between neighboring subunits</note>
    </ligand>
</feature>
<feature type="active site" description="Involved in ionization of N3 of dUMP, leading to its activation" evidence="1">
    <location>
        <position position="184"/>
    </location>
</feature>
<feature type="binding site" evidence="1">
    <location>
        <position position="71"/>
    </location>
    <ligand>
        <name>FAD</name>
        <dbReference type="ChEBI" id="CHEBI:57692"/>
        <note>ligand shared between neighboring subunits</note>
    </ligand>
</feature>
<keyword evidence="1" id="KW-0285">Flavoprotein</keyword>
<dbReference type="Proteomes" id="UP000525027">
    <property type="component" value="Unassembled WGS sequence"/>
</dbReference>
<dbReference type="GO" id="GO:0004799">
    <property type="term" value="F:thymidylate synthase activity"/>
    <property type="evidence" value="ECO:0007669"/>
    <property type="project" value="TreeGrafter"/>
</dbReference>
<reference evidence="2 3" key="1">
    <citation type="journal article" date="2020" name="Biotechnol. Biofuels">
        <title>New insights from the biogas microbiome by comprehensive genome-resolved metagenomics of nearly 1600 species originating from multiple anaerobic digesters.</title>
        <authorList>
            <person name="Campanaro S."/>
            <person name="Treu L."/>
            <person name="Rodriguez-R L.M."/>
            <person name="Kovalovszki A."/>
            <person name="Ziels R.M."/>
            <person name="Maus I."/>
            <person name="Zhu X."/>
            <person name="Kougias P.G."/>
            <person name="Basile A."/>
            <person name="Luo G."/>
            <person name="Schluter A."/>
            <person name="Konstantinidis K.T."/>
            <person name="Angelidaki I."/>
        </authorList>
    </citation>
    <scope>NUCLEOTIDE SEQUENCE [LARGE SCALE GENOMIC DNA]</scope>
    <source>
        <strain evidence="2">AS25fmACSIPFO_94</strain>
    </source>
</reference>
<dbReference type="GO" id="GO:0006231">
    <property type="term" value="P:dTMP biosynthetic process"/>
    <property type="evidence" value="ECO:0007669"/>
    <property type="project" value="UniProtKB-UniRule"/>
</dbReference>
<dbReference type="EMBL" id="DURU01000010">
    <property type="protein sequence ID" value="HHZ03599.1"/>
    <property type="molecule type" value="Genomic_DNA"/>
</dbReference>
<comment type="pathway">
    <text evidence="1">Pyrimidine metabolism; dTTP biosynthesis.</text>
</comment>